<name>A0ACC2PMJ6_9HYME</name>
<accession>A0ACC2PMJ6</accession>
<dbReference type="EMBL" id="CM056741">
    <property type="protein sequence ID" value="KAJ8684820.1"/>
    <property type="molecule type" value="Genomic_DNA"/>
</dbReference>
<gene>
    <name evidence="1" type="ORF">QAD02_020613</name>
</gene>
<evidence type="ECO:0000313" key="1">
    <source>
        <dbReference type="EMBL" id="KAJ8684820.1"/>
    </source>
</evidence>
<keyword evidence="2" id="KW-1185">Reference proteome</keyword>
<evidence type="ECO:0000313" key="2">
    <source>
        <dbReference type="Proteomes" id="UP001239111"/>
    </source>
</evidence>
<protein>
    <submittedName>
        <fullName evidence="1">Uncharacterized protein</fullName>
    </submittedName>
</protein>
<reference evidence="1" key="1">
    <citation type="submission" date="2023-04" db="EMBL/GenBank/DDBJ databases">
        <title>A chromosome-level genome assembly of the parasitoid wasp Eretmocerus hayati.</title>
        <authorList>
            <person name="Zhong Y."/>
            <person name="Liu S."/>
            <person name="Liu Y."/>
        </authorList>
    </citation>
    <scope>NUCLEOTIDE SEQUENCE</scope>
    <source>
        <strain evidence="1">ZJU_SS_LIU_2023</strain>
    </source>
</reference>
<comment type="caution">
    <text evidence="1">The sequence shown here is derived from an EMBL/GenBank/DDBJ whole genome shotgun (WGS) entry which is preliminary data.</text>
</comment>
<proteinExistence type="predicted"/>
<dbReference type="Proteomes" id="UP001239111">
    <property type="component" value="Chromosome 1"/>
</dbReference>
<organism evidence="1 2">
    <name type="scientific">Eretmocerus hayati</name>
    <dbReference type="NCBI Taxonomy" id="131215"/>
    <lineage>
        <taxon>Eukaryota</taxon>
        <taxon>Metazoa</taxon>
        <taxon>Ecdysozoa</taxon>
        <taxon>Arthropoda</taxon>
        <taxon>Hexapoda</taxon>
        <taxon>Insecta</taxon>
        <taxon>Pterygota</taxon>
        <taxon>Neoptera</taxon>
        <taxon>Endopterygota</taxon>
        <taxon>Hymenoptera</taxon>
        <taxon>Apocrita</taxon>
        <taxon>Proctotrupomorpha</taxon>
        <taxon>Chalcidoidea</taxon>
        <taxon>Aphelinidae</taxon>
        <taxon>Aphelininae</taxon>
        <taxon>Eretmocerus</taxon>
    </lineage>
</organism>
<sequence length="251" mass="28326">MSKTTCRNDPNKFCHLCGDVVFKGERQSITENVKSLYRSYFKMEMSGLGRNYVPAGVCRSCIATLRLWNSGGKKHMPFAVSMIWSRPSNHSDDCYFCSCSIEGFNRSNRNLIVYPTTSSSTRPTPHGPGFPVPLAPWVDQIKKSEHHDSDSDKAASAYETVEETEPDSISEYPFVQVIIPDIRESNHKVSESPKDAANISIEQPSRNAERISGRGKGPNRLARPRRICVWCALTSVPRFFGSEYLRYQPSY</sequence>